<organism evidence="10 11">
    <name type="scientific">Methanomethylovorans hollandica (strain DSM 15978 / NBRC 107637 / DMS1)</name>
    <dbReference type="NCBI Taxonomy" id="867904"/>
    <lineage>
        <taxon>Archaea</taxon>
        <taxon>Methanobacteriati</taxon>
        <taxon>Methanobacteriota</taxon>
        <taxon>Stenosarchaea group</taxon>
        <taxon>Methanomicrobia</taxon>
        <taxon>Methanosarcinales</taxon>
        <taxon>Methanosarcinaceae</taxon>
        <taxon>Methanomethylovorans</taxon>
    </lineage>
</organism>
<evidence type="ECO:0000256" key="4">
    <source>
        <dbReference type="ARBA" id="ARBA00022519"/>
    </source>
</evidence>
<feature type="transmembrane region" description="Helical" evidence="8">
    <location>
        <begin position="177"/>
        <end position="200"/>
    </location>
</feature>
<dbReference type="GO" id="GO:0005886">
    <property type="term" value="C:plasma membrane"/>
    <property type="evidence" value="ECO:0007669"/>
    <property type="project" value="UniProtKB-SubCell"/>
</dbReference>
<keyword evidence="7 8" id="KW-0472">Membrane</keyword>
<keyword evidence="4" id="KW-0997">Cell inner membrane</keyword>
<reference evidence="11" key="1">
    <citation type="submission" date="2012-02" db="EMBL/GenBank/DDBJ databases">
        <title>Complete sequence of chromosome of Methanomethylovorans hollandica DSM 15978.</title>
        <authorList>
            <person name="Lucas S."/>
            <person name="Copeland A."/>
            <person name="Lapidus A."/>
            <person name="Glavina del Rio T."/>
            <person name="Dalin E."/>
            <person name="Tice H."/>
            <person name="Bruce D."/>
            <person name="Goodwin L."/>
            <person name="Pitluck S."/>
            <person name="Peters L."/>
            <person name="Mikhailova N."/>
            <person name="Held B."/>
            <person name="Kyrpides N."/>
            <person name="Mavromatis K."/>
            <person name="Ivanova N."/>
            <person name="Brettin T."/>
            <person name="Detter J.C."/>
            <person name="Han C."/>
            <person name="Larimer F."/>
            <person name="Land M."/>
            <person name="Hauser L."/>
            <person name="Markowitz V."/>
            <person name="Cheng J.-F."/>
            <person name="Hugenholtz P."/>
            <person name="Woyke T."/>
            <person name="Wu D."/>
            <person name="Spring S."/>
            <person name="Schroeder M."/>
            <person name="Brambilla E."/>
            <person name="Klenk H.-P."/>
            <person name="Eisen J.A."/>
        </authorList>
    </citation>
    <scope>NUCLEOTIDE SEQUENCE [LARGE SCALE GENOMIC DNA]</scope>
    <source>
        <strain evidence="11">DSM 15978 / NBRC 107637 / DMS1</strain>
    </source>
</reference>
<dbReference type="InterPro" id="IPR013525">
    <property type="entry name" value="ABC2_TM"/>
</dbReference>
<evidence type="ECO:0000256" key="2">
    <source>
        <dbReference type="ARBA" id="ARBA00022448"/>
    </source>
</evidence>
<dbReference type="InterPro" id="IPR047817">
    <property type="entry name" value="ABC2_TM_bact-type"/>
</dbReference>
<evidence type="ECO:0000256" key="1">
    <source>
        <dbReference type="ARBA" id="ARBA00004429"/>
    </source>
</evidence>
<keyword evidence="2" id="KW-0813">Transport</keyword>
<dbReference type="Pfam" id="PF01061">
    <property type="entry name" value="ABC2_membrane"/>
    <property type="match status" value="1"/>
</dbReference>
<evidence type="ECO:0000256" key="6">
    <source>
        <dbReference type="ARBA" id="ARBA00022989"/>
    </source>
</evidence>
<keyword evidence="6 8" id="KW-1133">Transmembrane helix</keyword>
<dbReference type="GO" id="GO:0015920">
    <property type="term" value="P:lipopolysaccharide transport"/>
    <property type="evidence" value="ECO:0007669"/>
    <property type="project" value="TreeGrafter"/>
</dbReference>
<feature type="transmembrane region" description="Helical" evidence="8">
    <location>
        <begin position="103"/>
        <end position="123"/>
    </location>
</feature>
<evidence type="ECO:0000256" key="3">
    <source>
        <dbReference type="ARBA" id="ARBA00022475"/>
    </source>
</evidence>
<dbReference type="PANTHER" id="PTHR30413:SF8">
    <property type="entry name" value="TRANSPORT PERMEASE PROTEIN"/>
    <property type="match status" value="1"/>
</dbReference>
<gene>
    <name evidence="10" type="ordered locus">Metho_1285</name>
</gene>
<evidence type="ECO:0000256" key="5">
    <source>
        <dbReference type="ARBA" id="ARBA00022692"/>
    </source>
</evidence>
<dbReference type="EMBL" id="CP003362">
    <property type="protein sequence ID" value="AGB49508.1"/>
    <property type="molecule type" value="Genomic_DNA"/>
</dbReference>
<dbReference type="Proteomes" id="UP000010866">
    <property type="component" value="Chromosome"/>
</dbReference>
<evidence type="ECO:0000313" key="11">
    <source>
        <dbReference type="Proteomes" id="UP000010866"/>
    </source>
</evidence>
<dbReference type="PROSITE" id="PS51012">
    <property type="entry name" value="ABC_TM2"/>
    <property type="match status" value="1"/>
</dbReference>
<dbReference type="PANTHER" id="PTHR30413">
    <property type="entry name" value="INNER MEMBRANE TRANSPORT PERMEASE"/>
    <property type="match status" value="1"/>
</dbReference>
<evidence type="ECO:0000256" key="7">
    <source>
        <dbReference type="ARBA" id="ARBA00023136"/>
    </source>
</evidence>
<evidence type="ECO:0000256" key="8">
    <source>
        <dbReference type="SAM" id="Phobius"/>
    </source>
</evidence>
<sequence length="298" mass="34507">MNIRAHGPKLYIMKVLPIDRFLNKAVNSELFYKLPNGWKMSVKHITTLYAYRQLIWQLAWSEFKMRYKNSVLGYFWSLLEPLLMLTVLYYVFSHIMKMQIENYQLFLLLGIIIWNFLSRATTIGMNCIVGKPGMIKKIYFPRDIFVISACLTALLMSVFESLVFVLFMIYFKVPLSVYILQAPIILICLFILSTGLSLALAALNVLYRDVQFIWAVFLQAGYFATPILYTLEVFPENLRSIVLLNPFARVIIAARETIIYASPMQTGDMIFMGVASIIFLIIGYAIFNKIEPRFAEEI</sequence>
<accession>L0KZI2</accession>
<dbReference type="AlphaFoldDB" id="L0KZI2"/>
<keyword evidence="11" id="KW-1185">Reference proteome</keyword>
<keyword evidence="5 8" id="KW-0812">Transmembrane</keyword>
<dbReference type="HOGENOM" id="CLU_060703_2_0_2"/>
<feature type="domain" description="ABC transmembrane type-2" evidence="9">
    <location>
        <begin position="72"/>
        <end position="290"/>
    </location>
</feature>
<protein>
    <submittedName>
        <fullName evidence="10">ABC-type polysaccharide/polyol phosphate export systems, permease component</fullName>
    </submittedName>
</protein>
<feature type="transmembrane region" description="Helical" evidence="8">
    <location>
        <begin position="144"/>
        <end position="171"/>
    </location>
</feature>
<evidence type="ECO:0000313" key="10">
    <source>
        <dbReference type="EMBL" id="AGB49508.1"/>
    </source>
</evidence>
<keyword evidence="3" id="KW-1003">Cell membrane</keyword>
<feature type="transmembrane region" description="Helical" evidence="8">
    <location>
        <begin position="71"/>
        <end position="91"/>
    </location>
</feature>
<feature type="transmembrane region" description="Helical" evidence="8">
    <location>
        <begin position="212"/>
        <end position="231"/>
    </location>
</feature>
<dbReference type="GO" id="GO:0140359">
    <property type="term" value="F:ABC-type transporter activity"/>
    <property type="evidence" value="ECO:0007669"/>
    <property type="project" value="InterPro"/>
</dbReference>
<dbReference type="KEGG" id="mhz:Metho_1285"/>
<feature type="transmembrane region" description="Helical" evidence="8">
    <location>
        <begin position="269"/>
        <end position="287"/>
    </location>
</feature>
<proteinExistence type="predicted"/>
<comment type="subcellular location">
    <subcellularLocation>
        <location evidence="1">Cell inner membrane</location>
        <topology evidence="1">Multi-pass membrane protein</topology>
    </subcellularLocation>
</comment>
<name>L0KZI2_METHD</name>
<evidence type="ECO:0000259" key="9">
    <source>
        <dbReference type="PROSITE" id="PS51012"/>
    </source>
</evidence>
<dbReference type="STRING" id="867904.Metho_1285"/>